<organism evidence="1 2">
    <name type="scientific">Prevotella lacticifex</name>
    <dbReference type="NCBI Taxonomy" id="2854755"/>
    <lineage>
        <taxon>Bacteria</taxon>
        <taxon>Pseudomonadati</taxon>
        <taxon>Bacteroidota</taxon>
        <taxon>Bacteroidia</taxon>
        <taxon>Bacteroidales</taxon>
        <taxon>Prevotellaceae</taxon>
        <taxon>Prevotella</taxon>
    </lineage>
</organism>
<gene>
    <name evidence="1" type="ORF">PRLR5076_09720</name>
</gene>
<keyword evidence="2" id="KW-1185">Reference proteome</keyword>
<dbReference type="AlphaFoldDB" id="A0A9R1C8T0"/>
<proteinExistence type="predicted"/>
<sequence length="59" mass="6307">MSGNNPINILSVIHAYSTKTVDCALAHSLVDTTYSLLFNGVAGGYTITEIQPTSDSKLY</sequence>
<reference evidence="1" key="1">
    <citation type="journal article" date="2022" name="Int. J. Syst. Evol. Microbiol.">
        <title>Prevotella lacticifex sp. nov., isolated from the rumen of cows.</title>
        <authorList>
            <person name="Shinkai T."/>
            <person name="Ikeyama N."/>
            <person name="Kumagai M."/>
            <person name="Ohmori H."/>
            <person name="Sakamoto M."/>
            <person name="Ohkuma M."/>
            <person name="Mitsumori M."/>
        </authorList>
    </citation>
    <scope>NUCLEOTIDE SEQUENCE</scope>
    <source>
        <strain evidence="1">R5076</strain>
    </source>
</reference>
<comment type="caution">
    <text evidence="1">The sequence shown here is derived from an EMBL/GenBank/DDBJ whole genome shotgun (WGS) entry which is preliminary data.</text>
</comment>
<name>A0A9R1C8T0_9BACT</name>
<dbReference type="EMBL" id="BPUB01000001">
    <property type="protein sequence ID" value="GJG58121.1"/>
    <property type="molecule type" value="Genomic_DNA"/>
</dbReference>
<accession>A0A9R1C8T0</accession>
<protein>
    <submittedName>
        <fullName evidence="1">Uncharacterized protein</fullName>
    </submittedName>
</protein>
<evidence type="ECO:0000313" key="2">
    <source>
        <dbReference type="Proteomes" id="UP000825483"/>
    </source>
</evidence>
<evidence type="ECO:0000313" key="1">
    <source>
        <dbReference type="EMBL" id="GJG58121.1"/>
    </source>
</evidence>
<dbReference type="Proteomes" id="UP000825483">
    <property type="component" value="Unassembled WGS sequence"/>
</dbReference>